<sequence>MPPEGETGPQQQVLVSSRQPATGAKGRVVRGVLWLTADPCIIRILPMVAVRTCNYGVFLGPMPDCLEPTTTAITHALSWLVIVLPLPVVFLPRYLRPMVRAHALNDNVAAVCHRHGCLMPAGSFMPFGQIPLVAALIPGQTERVPDDRRRAPSGPPAPPAKSATLPRPSASLSPANPPSLTRRFAYLVKYHSADRKRQVIFLHTSAASAVASLR</sequence>
<evidence type="ECO:0000313" key="4">
    <source>
        <dbReference type="Proteomes" id="UP000270296"/>
    </source>
</evidence>
<keyword evidence="2" id="KW-0812">Transmembrane</keyword>
<protein>
    <submittedName>
        <fullName evidence="5">G_PROTEIN_RECEP_F1_2 domain-containing protein</fullName>
    </submittedName>
</protein>
<reference evidence="5" key="1">
    <citation type="submission" date="2016-06" db="UniProtKB">
        <authorList>
            <consortium name="WormBaseParasite"/>
        </authorList>
    </citation>
    <scope>IDENTIFICATION</scope>
</reference>
<gene>
    <name evidence="3" type="ORF">SBAD_LOCUS10500</name>
</gene>
<evidence type="ECO:0000313" key="3">
    <source>
        <dbReference type="EMBL" id="VDP32360.1"/>
    </source>
</evidence>
<feature type="compositionally biased region" description="Low complexity" evidence="1">
    <location>
        <begin position="160"/>
        <end position="177"/>
    </location>
</feature>
<name>A0A183J3Q3_9BILA</name>
<evidence type="ECO:0000256" key="2">
    <source>
        <dbReference type="SAM" id="Phobius"/>
    </source>
</evidence>
<keyword evidence="2" id="KW-0472">Membrane</keyword>
<evidence type="ECO:0000313" key="5">
    <source>
        <dbReference type="WBParaSite" id="SBAD_0001086701-mRNA-1"/>
    </source>
</evidence>
<dbReference type="WBParaSite" id="SBAD_0001086701-mRNA-1">
    <property type="protein sequence ID" value="SBAD_0001086701-mRNA-1"/>
    <property type="gene ID" value="SBAD_0001086701"/>
</dbReference>
<dbReference type="EMBL" id="UZAM01014172">
    <property type="protein sequence ID" value="VDP32360.1"/>
    <property type="molecule type" value="Genomic_DNA"/>
</dbReference>
<evidence type="ECO:0000256" key="1">
    <source>
        <dbReference type="SAM" id="MobiDB-lite"/>
    </source>
</evidence>
<reference evidence="3 4" key="2">
    <citation type="submission" date="2018-11" db="EMBL/GenBank/DDBJ databases">
        <authorList>
            <consortium name="Pathogen Informatics"/>
        </authorList>
    </citation>
    <scope>NUCLEOTIDE SEQUENCE [LARGE SCALE GENOMIC DNA]</scope>
</reference>
<dbReference type="Proteomes" id="UP000270296">
    <property type="component" value="Unassembled WGS sequence"/>
</dbReference>
<keyword evidence="2" id="KW-1133">Transmembrane helix</keyword>
<feature type="transmembrane region" description="Helical" evidence="2">
    <location>
        <begin position="72"/>
        <end position="91"/>
    </location>
</feature>
<keyword evidence="4" id="KW-1185">Reference proteome</keyword>
<accession>A0A183J3Q3</accession>
<organism evidence="5">
    <name type="scientific">Soboliphyme baturini</name>
    <dbReference type="NCBI Taxonomy" id="241478"/>
    <lineage>
        <taxon>Eukaryota</taxon>
        <taxon>Metazoa</taxon>
        <taxon>Ecdysozoa</taxon>
        <taxon>Nematoda</taxon>
        <taxon>Enoplea</taxon>
        <taxon>Dorylaimia</taxon>
        <taxon>Dioctophymatida</taxon>
        <taxon>Dioctophymatoidea</taxon>
        <taxon>Soboliphymatidae</taxon>
        <taxon>Soboliphyme</taxon>
    </lineage>
</organism>
<proteinExistence type="predicted"/>
<dbReference type="AlphaFoldDB" id="A0A183J3Q3"/>
<feature type="region of interest" description="Disordered" evidence="1">
    <location>
        <begin position="143"/>
        <end position="177"/>
    </location>
</feature>